<proteinExistence type="predicted"/>
<name>A0A0D0UQP6_9TREE</name>
<evidence type="ECO:0000313" key="2">
    <source>
        <dbReference type="Proteomes" id="UP000053392"/>
    </source>
</evidence>
<dbReference type="OrthoDB" id="2575452at2759"/>
<organism evidence="1 2">
    <name type="scientific">Cryptococcus deuterogattii Ram5</name>
    <dbReference type="NCBI Taxonomy" id="1296110"/>
    <lineage>
        <taxon>Eukaryota</taxon>
        <taxon>Fungi</taxon>
        <taxon>Dikarya</taxon>
        <taxon>Basidiomycota</taxon>
        <taxon>Agaricomycotina</taxon>
        <taxon>Tremellomycetes</taxon>
        <taxon>Tremellales</taxon>
        <taxon>Cryptococcaceae</taxon>
        <taxon>Cryptococcus</taxon>
        <taxon>Cryptococcus gattii species complex</taxon>
    </lineage>
</organism>
<accession>A0A0D0UQP6</accession>
<reference evidence="1 2" key="1">
    <citation type="submission" date="2015-01" db="EMBL/GenBank/DDBJ databases">
        <title>The Genome Sequence of Cryptococcus gattii Ram5.</title>
        <authorList>
            <consortium name="The Broad Institute Genomics Platform"/>
            <person name="Cuomo C."/>
            <person name="Litvintseva A."/>
            <person name="Chen Y."/>
            <person name="Heitman J."/>
            <person name="Sun S."/>
            <person name="Springer D."/>
            <person name="Dromer F."/>
            <person name="Young S."/>
            <person name="Zeng Q."/>
            <person name="Gargeya S."/>
            <person name="Abouelleil A."/>
            <person name="Alvarado L."/>
            <person name="Chapman S.B."/>
            <person name="Gainer-Dewar J."/>
            <person name="Goldberg J."/>
            <person name="Griggs A."/>
            <person name="Gujja S."/>
            <person name="Hansen M."/>
            <person name="Howarth C."/>
            <person name="Imamovic A."/>
            <person name="Larimer J."/>
            <person name="Murphy C."/>
            <person name="Naylor J."/>
            <person name="Pearson M."/>
            <person name="Priest M."/>
            <person name="Roberts A."/>
            <person name="Saif S."/>
            <person name="Shea T."/>
            <person name="Sykes S."/>
            <person name="Wortman J."/>
            <person name="Nusbaum C."/>
            <person name="Birren B."/>
        </authorList>
    </citation>
    <scope>NUCLEOTIDE SEQUENCE [LARGE SCALE GENOMIC DNA]</scope>
    <source>
        <strain evidence="1 2">Ram5</strain>
    </source>
</reference>
<sequence>MAQQEKKNLAQTNEEYTEFDPMAEISRFNCKTELEDKWDEIQEEMVPFLREFAKEAIASTLSQKMTDDLITSELID</sequence>
<dbReference type="Proteomes" id="UP000053392">
    <property type="component" value="Unassembled WGS sequence"/>
</dbReference>
<dbReference type="HOGENOM" id="CLU_2654429_0_0_1"/>
<dbReference type="EMBL" id="KN847915">
    <property type="protein sequence ID" value="KIR37521.1"/>
    <property type="molecule type" value="Genomic_DNA"/>
</dbReference>
<protein>
    <submittedName>
        <fullName evidence="1">Uncharacterized protein</fullName>
    </submittedName>
</protein>
<evidence type="ECO:0000313" key="1">
    <source>
        <dbReference type="EMBL" id="KIR37521.1"/>
    </source>
</evidence>
<gene>
    <name evidence="1" type="ORF">I313_06522</name>
</gene>
<keyword evidence="2" id="KW-1185">Reference proteome</keyword>
<dbReference type="AlphaFoldDB" id="A0A0D0UQP6"/>